<keyword evidence="2" id="KW-1185">Reference proteome</keyword>
<proteinExistence type="predicted"/>
<dbReference type="Proteomes" id="UP001371456">
    <property type="component" value="Unassembled WGS sequence"/>
</dbReference>
<accession>A0AAN8UDY9</accession>
<name>A0AAN8UDY9_SOLBU</name>
<dbReference type="AlphaFoldDB" id="A0AAN8UDY9"/>
<evidence type="ECO:0000313" key="1">
    <source>
        <dbReference type="EMBL" id="KAK6803607.1"/>
    </source>
</evidence>
<protein>
    <submittedName>
        <fullName evidence="1">Uncharacterized protein</fullName>
    </submittedName>
</protein>
<sequence length="95" mass="10661">MFSFVMKLAMSPRSLPNNVLGIINIAKVTAYRKAVFEENDDTYDQAFDEFENGVDTYVQAFGVKASCSEDPVEFLKYGNQCTACVSKDGDKSFEY</sequence>
<evidence type="ECO:0000313" key="2">
    <source>
        <dbReference type="Proteomes" id="UP001371456"/>
    </source>
</evidence>
<gene>
    <name evidence="1" type="ORF">RDI58_001391</name>
</gene>
<reference evidence="1 2" key="1">
    <citation type="submission" date="2024-02" db="EMBL/GenBank/DDBJ databases">
        <title>de novo genome assembly of Solanum bulbocastanum strain 11H21.</title>
        <authorList>
            <person name="Hosaka A.J."/>
        </authorList>
    </citation>
    <scope>NUCLEOTIDE SEQUENCE [LARGE SCALE GENOMIC DNA]</scope>
    <source>
        <tissue evidence="1">Young leaves</tissue>
    </source>
</reference>
<dbReference type="EMBL" id="JBANQN010000001">
    <property type="protein sequence ID" value="KAK6803607.1"/>
    <property type="molecule type" value="Genomic_DNA"/>
</dbReference>
<organism evidence="1 2">
    <name type="scientific">Solanum bulbocastanum</name>
    <name type="common">Wild potato</name>
    <dbReference type="NCBI Taxonomy" id="147425"/>
    <lineage>
        <taxon>Eukaryota</taxon>
        <taxon>Viridiplantae</taxon>
        <taxon>Streptophyta</taxon>
        <taxon>Embryophyta</taxon>
        <taxon>Tracheophyta</taxon>
        <taxon>Spermatophyta</taxon>
        <taxon>Magnoliopsida</taxon>
        <taxon>eudicotyledons</taxon>
        <taxon>Gunneridae</taxon>
        <taxon>Pentapetalae</taxon>
        <taxon>asterids</taxon>
        <taxon>lamiids</taxon>
        <taxon>Solanales</taxon>
        <taxon>Solanaceae</taxon>
        <taxon>Solanoideae</taxon>
        <taxon>Solaneae</taxon>
        <taxon>Solanum</taxon>
    </lineage>
</organism>
<comment type="caution">
    <text evidence="1">The sequence shown here is derived from an EMBL/GenBank/DDBJ whole genome shotgun (WGS) entry which is preliminary data.</text>
</comment>